<dbReference type="SUPFAM" id="SSF51206">
    <property type="entry name" value="cAMP-binding domain-like"/>
    <property type="match status" value="1"/>
</dbReference>
<dbReference type="SMART" id="SM00419">
    <property type="entry name" value="HTH_CRP"/>
    <property type="match status" value="1"/>
</dbReference>
<dbReference type="InterPro" id="IPR050397">
    <property type="entry name" value="Env_Response_Regulators"/>
</dbReference>
<evidence type="ECO:0000259" key="5">
    <source>
        <dbReference type="PROSITE" id="PS51063"/>
    </source>
</evidence>
<dbReference type="CDD" id="cd00038">
    <property type="entry name" value="CAP_ED"/>
    <property type="match status" value="1"/>
</dbReference>
<dbReference type="GO" id="GO:0003700">
    <property type="term" value="F:DNA-binding transcription factor activity"/>
    <property type="evidence" value="ECO:0007669"/>
    <property type="project" value="TreeGrafter"/>
</dbReference>
<dbReference type="InterPro" id="IPR036388">
    <property type="entry name" value="WH-like_DNA-bd_sf"/>
</dbReference>
<dbReference type="OrthoDB" id="7584044at2"/>
<dbReference type="InterPro" id="IPR036390">
    <property type="entry name" value="WH_DNA-bd_sf"/>
</dbReference>
<dbReference type="SUPFAM" id="SSF46785">
    <property type="entry name" value="Winged helix' DNA-binding domain"/>
    <property type="match status" value="1"/>
</dbReference>
<dbReference type="Proteomes" id="UP000317176">
    <property type="component" value="Unassembled WGS sequence"/>
</dbReference>
<evidence type="ECO:0000259" key="4">
    <source>
        <dbReference type="PROSITE" id="PS50042"/>
    </source>
</evidence>
<comment type="caution">
    <text evidence="6">The sequence shown here is derived from an EMBL/GenBank/DDBJ whole genome shotgun (WGS) entry which is preliminary data.</text>
</comment>
<dbReference type="Gene3D" id="1.10.10.10">
    <property type="entry name" value="Winged helix-like DNA-binding domain superfamily/Winged helix DNA-binding domain"/>
    <property type="match status" value="1"/>
</dbReference>
<dbReference type="InterPro" id="IPR014710">
    <property type="entry name" value="RmlC-like_jellyroll"/>
</dbReference>
<dbReference type="InterPro" id="IPR018490">
    <property type="entry name" value="cNMP-bd_dom_sf"/>
</dbReference>
<organism evidence="6 7">
    <name type="scientific">Bradyrhizobium daqingense</name>
    <dbReference type="NCBI Taxonomy" id="993502"/>
    <lineage>
        <taxon>Bacteria</taxon>
        <taxon>Pseudomonadati</taxon>
        <taxon>Pseudomonadota</taxon>
        <taxon>Alphaproteobacteria</taxon>
        <taxon>Hyphomicrobiales</taxon>
        <taxon>Nitrobacteraceae</taxon>
        <taxon>Bradyrhizobium</taxon>
    </lineage>
</organism>
<keyword evidence="2" id="KW-0238">DNA-binding</keyword>
<feature type="domain" description="Cyclic nucleotide-binding" evidence="4">
    <location>
        <begin position="11"/>
        <end position="131"/>
    </location>
</feature>
<dbReference type="PROSITE" id="PS50042">
    <property type="entry name" value="CNMP_BINDING_3"/>
    <property type="match status" value="1"/>
</dbReference>
<gene>
    <name evidence="6" type="ORF">IQ17_00631</name>
</gene>
<keyword evidence="1" id="KW-0805">Transcription regulation</keyword>
<dbReference type="PANTHER" id="PTHR24567:SF68">
    <property type="entry name" value="DNA-BINDING TRANSCRIPTIONAL DUAL REGULATOR CRP"/>
    <property type="match status" value="1"/>
</dbReference>
<dbReference type="GO" id="GO:0003677">
    <property type="term" value="F:DNA binding"/>
    <property type="evidence" value="ECO:0007669"/>
    <property type="project" value="UniProtKB-KW"/>
</dbReference>
<dbReference type="AlphaFoldDB" id="A0A562LV06"/>
<keyword evidence="7" id="KW-1185">Reference proteome</keyword>
<dbReference type="RefSeq" id="WP_145628326.1">
    <property type="nucleotide sequence ID" value="NZ_CP088014.1"/>
</dbReference>
<dbReference type="SMART" id="SM00100">
    <property type="entry name" value="cNMP"/>
    <property type="match status" value="1"/>
</dbReference>
<dbReference type="PANTHER" id="PTHR24567">
    <property type="entry name" value="CRP FAMILY TRANSCRIPTIONAL REGULATORY PROTEIN"/>
    <property type="match status" value="1"/>
</dbReference>
<evidence type="ECO:0000313" key="7">
    <source>
        <dbReference type="Proteomes" id="UP000317176"/>
    </source>
</evidence>
<dbReference type="GO" id="GO:0005829">
    <property type="term" value="C:cytosol"/>
    <property type="evidence" value="ECO:0007669"/>
    <property type="project" value="TreeGrafter"/>
</dbReference>
<evidence type="ECO:0000256" key="2">
    <source>
        <dbReference type="ARBA" id="ARBA00023125"/>
    </source>
</evidence>
<dbReference type="InterPro" id="IPR000595">
    <property type="entry name" value="cNMP-bd_dom"/>
</dbReference>
<accession>A0A562LV06</accession>
<reference evidence="6 7" key="1">
    <citation type="journal article" date="2015" name="Stand. Genomic Sci.">
        <title>Genomic Encyclopedia of Bacterial and Archaeal Type Strains, Phase III: the genomes of soil and plant-associated and newly described type strains.</title>
        <authorList>
            <person name="Whitman W.B."/>
            <person name="Woyke T."/>
            <person name="Klenk H.P."/>
            <person name="Zhou Y."/>
            <person name="Lilburn T.G."/>
            <person name="Beck B.J."/>
            <person name="De Vos P."/>
            <person name="Vandamme P."/>
            <person name="Eisen J.A."/>
            <person name="Garrity G."/>
            <person name="Hugenholtz P."/>
            <person name="Kyrpides N.C."/>
        </authorList>
    </citation>
    <scope>NUCLEOTIDE SEQUENCE [LARGE SCALE GENOMIC DNA]</scope>
    <source>
        <strain evidence="6 7">CGMCC 1.10947</strain>
    </source>
</reference>
<evidence type="ECO:0000256" key="3">
    <source>
        <dbReference type="ARBA" id="ARBA00023163"/>
    </source>
</evidence>
<dbReference type="Pfam" id="PF00027">
    <property type="entry name" value="cNMP_binding"/>
    <property type="match status" value="1"/>
</dbReference>
<dbReference type="Gene3D" id="2.60.120.10">
    <property type="entry name" value="Jelly Rolls"/>
    <property type="match status" value="1"/>
</dbReference>
<protein>
    <submittedName>
        <fullName evidence="6">CRP-like cAMP-binding protein</fullName>
    </submittedName>
</protein>
<dbReference type="EMBL" id="VLKL01000001">
    <property type="protein sequence ID" value="TWI11480.1"/>
    <property type="molecule type" value="Genomic_DNA"/>
</dbReference>
<dbReference type="Pfam" id="PF13545">
    <property type="entry name" value="HTH_Crp_2"/>
    <property type="match status" value="1"/>
</dbReference>
<feature type="domain" description="HTH crp-type" evidence="5">
    <location>
        <begin position="144"/>
        <end position="218"/>
    </location>
</feature>
<name>A0A562LV06_9BRAD</name>
<evidence type="ECO:0000313" key="6">
    <source>
        <dbReference type="EMBL" id="TWI11480.1"/>
    </source>
</evidence>
<proteinExistence type="predicted"/>
<dbReference type="InterPro" id="IPR012318">
    <property type="entry name" value="HTH_CRP"/>
</dbReference>
<evidence type="ECO:0000256" key="1">
    <source>
        <dbReference type="ARBA" id="ARBA00023015"/>
    </source>
</evidence>
<sequence length="249" mass="27510">MPNPLTRKLELFGELPAEDRRLLDAVATGRRSVPAKTSIIQEGDAPSDVHLVLSGFACRSKVLANGQRQIFAYLVPGDFCDLHIFILKAMDHSIETLSPCEMVAIPRARVLELTGRPAIARALWWSNLVDEATLREWLVNLGQRDAVQRIAHLFCELHLRLASVGLVRDGEFSLPISQSELGDTMGLSTVHVNRALQSLRRQGLIGLESHVLTIPDIDRLRKFGGFNPNYLHLEGGKTDRSPTGGVRPG</sequence>
<dbReference type="PROSITE" id="PS51063">
    <property type="entry name" value="HTH_CRP_2"/>
    <property type="match status" value="1"/>
</dbReference>
<keyword evidence="3" id="KW-0804">Transcription</keyword>